<dbReference type="Proteomes" id="UP000257109">
    <property type="component" value="Unassembled WGS sequence"/>
</dbReference>
<protein>
    <submittedName>
        <fullName evidence="1">Uncharacterized protein</fullName>
    </submittedName>
</protein>
<feature type="non-terminal residue" evidence="1">
    <location>
        <position position="1"/>
    </location>
</feature>
<evidence type="ECO:0000313" key="1">
    <source>
        <dbReference type="EMBL" id="RDX62237.1"/>
    </source>
</evidence>
<dbReference type="OrthoDB" id="999762at2759"/>
<organism evidence="1 2">
    <name type="scientific">Mucuna pruriens</name>
    <name type="common">Velvet bean</name>
    <name type="synonym">Dolichos pruriens</name>
    <dbReference type="NCBI Taxonomy" id="157652"/>
    <lineage>
        <taxon>Eukaryota</taxon>
        <taxon>Viridiplantae</taxon>
        <taxon>Streptophyta</taxon>
        <taxon>Embryophyta</taxon>
        <taxon>Tracheophyta</taxon>
        <taxon>Spermatophyta</taxon>
        <taxon>Magnoliopsida</taxon>
        <taxon>eudicotyledons</taxon>
        <taxon>Gunneridae</taxon>
        <taxon>Pentapetalae</taxon>
        <taxon>rosids</taxon>
        <taxon>fabids</taxon>
        <taxon>Fabales</taxon>
        <taxon>Fabaceae</taxon>
        <taxon>Papilionoideae</taxon>
        <taxon>50 kb inversion clade</taxon>
        <taxon>NPAAA clade</taxon>
        <taxon>indigoferoid/millettioid clade</taxon>
        <taxon>Phaseoleae</taxon>
        <taxon>Mucuna</taxon>
    </lineage>
</organism>
<keyword evidence="2" id="KW-1185">Reference proteome</keyword>
<dbReference type="EMBL" id="QJKJ01015615">
    <property type="protein sequence ID" value="RDX62237.1"/>
    <property type="molecule type" value="Genomic_DNA"/>
</dbReference>
<reference evidence="1" key="1">
    <citation type="submission" date="2018-05" db="EMBL/GenBank/DDBJ databases">
        <title>Draft genome of Mucuna pruriens seed.</title>
        <authorList>
            <person name="Nnadi N.E."/>
            <person name="Vos R."/>
            <person name="Hasami M.H."/>
            <person name="Devisetty U.K."/>
            <person name="Aguiy J.C."/>
        </authorList>
    </citation>
    <scope>NUCLEOTIDE SEQUENCE [LARGE SCALE GENOMIC DNA]</scope>
    <source>
        <strain evidence="1">JCA_2017</strain>
    </source>
</reference>
<comment type="caution">
    <text evidence="1">The sequence shown here is derived from an EMBL/GenBank/DDBJ whole genome shotgun (WGS) entry which is preliminary data.</text>
</comment>
<accession>A0A371E895</accession>
<dbReference type="AlphaFoldDB" id="A0A371E895"/>
<feature type="non-terminal residue" evidence="1">
    <location>
        <position position="109"/>
    </location>
</feature>
<proteinExistence type="predicted"/>
<name>A0A371E895_MUCPR</name>
<evidence type="ECO:0000313" key="2">
    <source>
        <dbReference type="Proteomes" id="UP000257109"/>
    </source>
</evidence>
<gene>
    <name evidence="1" type="ORF">CR513_59451</name>
</gene>
<sequence>MDWKMVDAVSGGALIDKTPAAALHLISNMAIGTFDNLRLENQVTKLTSLVSINKSCIECVESALQYSRRTPVDGNLNVWPSTVHHRRPSKAIITEGRFFGNPEFLTLYS</sequence>